<dbReference type="EMBL" id="FWXJ01000001">
    <property type="protein sequence ID" value="SMC30319.1"/>
    <property type="molecule type" value="Genomic_DNA"/>
</dbReference>
<dbReference type="Gene3D" id="3.40.190.10">
    <property type="entry name" value="Periplasmic binding protein-like II"/>
    <property type="match status" value="1"/>
</dbReference>
<dbReference type="PANTHER" id="PTHR42928:SF5">
    <property type="entry name" value="BLR1237 PROTEIN"/>
    <property type="match status" value="1"/>
</dbReference>
<keyword evidence="3" id="KW-0675">Receptor</keyword>
<name>A0A1W1Y2A2_9BURK</name>
<accession>A0A1W1Y2A2</accession>
<evidence type="ECO:0000256" key="2">
    <source>
        <dbReference type="SAM" id="SignalP"/>
    </source>
</evidence>
<dbReference type="PIRSF" id="PIRSF017082">
    <property type="entry name" value="YflP"/>
    <property type="match status" value="1"/>
</dbReference>
<dbReference type="Pfam" id="PF03401">
    <property type="entry name" value="TctC"/>
    <property type="match status" value="1"/>
</dbReference>
<reference evidence="3 4" key="1">
    <citation type="submission" date="2017-04" db="EMBL/GenBank/DDBJ databases">
        <authorList>
            <person name="Afonso C.L."/>
            <person name="Miller P.J."/>
            <person name="Scott M.A."/>
            <person name="Spackman E."/>
            <person name="Goraichik I."/>
            <person name="Dimitrov K.M."/>
            <person name="Suarez D.L."/>
            <person name="Swayne D.E."/>
        </authorList>
    </citation>
    <scope>NUCLEOTIDE SEQUENCE [LARGE SCALE GENOMIC DNA]</scope>
    <source>
        <strain evidence="3 4">VK13</strain>
    </source>
</reference>
<keyword evidence="4" id="KW-1185">Reference proteome</keyword>
<evidence type="ECO:0000256" key="1">
    <source>
        <dbReference type="ARBA" id="ARBA00006987"/>
    </source>
</evidence>
<organism evidence="3 4">
    <name type="scientific">Polynucleobacter kasalickyi</name>
    <dbReference type="NCBI Taxonomy" id="1938817"/>
    <lineage>
        <taxon>Bacteria</taxon>
        <taxon>Pseudomonadati</taxon>
        <taxon>Pseudomonadota</taxon>
        <taxon>Betaproteobacteria</taxon>
        <taxon>Burkholderiales</taxon>
        <taxon>Burkholderiaceae</taxon>
        <taxon>Polynucleobacter</taxon>
    </lineage>
</organism>
<protein>
    <submittedName>
        <fullName evidence="3">Tripartite-type tricarboxylate transporter, receptor component TctC</fullName>
    </submittedName>
</protein>
<dbReference type="InterPro" id="IPR042100">
    <property type="entry name" value="Bug_dom1"/>
</dbReference>
<comment type="similarity">
    <text evidence="1">Belongs to the UPF0065 (bug) family.</text>
</comment>
<dbReference type="Proteomes" id="UP000192708">
    <property type="component" value="Unassembled WGS sequence"/>
</dbReference>
<evidence type="ECO:0000313" key="3">
    <source>
        <dbReference type="EMBL" id="SMC30319.1"/>
    </source>
</evidence>
<feature type="chain" id="PRO_5013184529" evidence="2">
    <location>
        <begin position="29"/>
        <end position="327"/>
    </location>
</feature>
<keyword evidence="2" id="KW-0732">Signal</keyword>
<proteinExistence type="inferred from homology"/>
<dbReference type="PANTHER" id="PTHR42928">
    <property type="entry name" value="TRICARBOXYLATE-BINDING PROTEIN"/>
    <property type="match status" value="1"/>
</dbReference>
<dbReference type="Gene3D" id="3.40.190.150">
    <property type="entry name" value="Bordetella uptake gene, domain 1"/>
    <property type="match status" value="1"/>
</dbReference>
<dbReference type="STRING" id="1938817.SAMN06296008_101148"/>
<dbReference type="OrthoDB" id="9148344at2"/>
<sequence>MIQQKLLRKGLFISLTGLMLFSSLPSIAQNYPNKVVKIIEPAGPGSAVDNAARDLVPGLTELFGQQIIIDNKPGANSSIGAAEAARAPADGYTLFHGNVNNALNDLLTKNSCCKLGDALEPVTRVVSVPLVMVVHPSLGVNNLKEFLALAKSDPQKITSASGGAGSITQLLGELTKSRAGIKMTEIPYKAIGAEMPDLLGGHVMVAYLAPVVIAQHIKSGKLKALGVAGPKRINIISDVPTLAEAGLSGVEASGWNGIFVPKGTPPNVITKLFTDLNKVMSTDAYKAQAATYGYDIGSDSPESFKQFVRSEVTKWDKVIKDANIKID</sequence>
<gene>
    <name evidence="3" type="ORF">SAMN06296008_101148</name>
</gene>
<dbReference type="SUPFAM" id="SSF53850">
    <property type="entry name" value="Periplasmic binding protein-like II"/>
    <property type="match status" value="1"/>
</dbReference>
<dbReference type="CDD" id="cd07012">
    <property type="entry name" value="PBP2_Bug_TTT"/>
    <property type="match status" value="1"/>
</dbReference>
<dbReference type="RefSeq" id="WP_084281944.1">
    <property type="nucleotide sequence ID" value="NZ_FWXJ01000001.1"/>
</dbReference>
<evidence type="ECO:0000313" key="4">
    <source>
        <dbReference type="Proteomes" id="UP000192708"/>
    </source>
</evidence>
<dbReference type="InterPro" id="IPR005064">
    <property type="entry name" value="BUG"/>
</dbReference>
<feature type="signal peptide" evidence="2">
    <location>
        <begin position="1"/>
        <end position="28"/>
    </location>
</feature>
<dbReference type="AlphaFoldDB" id="A0A1W1Y2A2"/>